<dbReference type="RefSeq" id="WP_223178369.1">
    <property type="nucleotide sequence ID" value="NZ_JACIEU010000019.1"/>
</dbReference>
<proteinExistence type="predicted"/>
<reference evidence="1 2" key="1">
    <citation type="submission" date="2020-08" db="EMBL/GenBank/DDBJ databases">
        <title>Genomic Encyclopedia of Type Strains, Phase IV (KMG-IV): sequencing the most valuable type-strain genomes for metagenomic binning, comparative biology and taxonomic classification.</title>
        <authorList>
            <person name="Goeker M."/>
        </authorList>
    </citation>
    <scope>NUCLEOTIDE SEQUENCE [LARGE SCALE GENOMIC DNA]</scope>
    <source>
        <strain evidence="1 2">DSM 19371</strain>
    </source>
</reference>
<evidence type="ECO:0000313" key="2">
    <source>
        <dbReference type="Proteomes" id="UP000590524"/>
    </source>
</evidence>
<comment type="caution">
    <text evidence="1">The sequence shown here is derived from an EMBL/GenBank/DDBJ whole genome shotgun (WGS) entry which is preliminary data.</text>
</comment>
<evidence type="ECO:0000313" key="1">
    <source>
        <dbReference type="EMBL" id="MBB4150353.1"/>
    </source>
</evidence>
<gene>
    <name evidence="1" type="ORF">GGQ90_004156</name>
</gene>
<keyword evidence="2" id="KW-1185">Reference proteome</keyword>
<dbReference type="Pfam" id="PF13689">
    <property type="entry name" value="DUF4154"/>
    <property type="match status" value="1"/>
</dbReference>
<dbReference type="InterPro" id="IPR025293">
    <property type="entry name" value="YfiR/HmsC-like"/>
</dbReference>
<organism evidence="1 2">
    <name type="scientific">Sphingobium scionense</name>
    <dbReference type="NCBI Taxonomy" id="1404341"/>
    <lineage>
        <taxon>Bacteria</taxon>
        <taxon>Pseudomonadati</taxon>
        <taxon>Pseudomonadota</taxon>
        <taxon>Alphaproteobacteria</taxon>
        <taxon>Sphingomonadales</taxon>
        <taxon>Sphingomonadaceae</taxon>
        <taxon>Sphingobium</taxon>
    </lineage>
</organism>
<dbReference type="Proteomes" id="UP000590524">
    <property type="component" value="Unassembled WGS sequence"/>
</dbReference>
<accession>A0A7W6LV56</accession>
<evidence type="ECO:0008006" key="3">
    <source>
        <dbReference type="Google" id="ProtNLM"/>
    </source>
</evidence>
<sequence length="179" mass="18990">MRSLLFWLLLMTPTVTVALPLARPVAMPIGPGPDRMAAGVARMVGSILEFTRWPTERPVVRMCMAGAVAHGDQLDEISLSNGARIATVALAADDAAPAARCDALYLGSLDAAVRQRLIAAVRGNAVLTIAEDDRDCAGGAMFCLLFAPQTLSFQLNIDAVSRSTVRVDPRVLRVAKGGY</sequence>
<protein>
    <recommendedName>
        <fullName evidence="3">YfiR family protein</fullName>
    </recommendedName>
</protein>
<name>A0A7W6LV56_9SPHN</name>
<dbReference type="AlphaFoldDB" id="A0A7W6LV56"/>
<dbReference type="EMBL" id="JACIEU010000019">
    <property type="protein sequence ID" value="MBB4150353.1"/>
    <property type="molecule type" value="Genomic_DNA"/>
</dbReference>